<proteinExistence type="predicted"/>
<dbReference type="Pfam" id="PF19054">
    <property type="entry name" value="DUF5753"/>
    <property type="match status" value="1"/>
</dbReference>
<feature type="domain" description="DUF5753" evidence="1">
    <location>
        <begin position="96"/>
        <end position="261"/>
    </location>
</feature>
<comment type="caution">
    <text evidence="2">The sequence shown here is derived from an EMBL/GenBank/DDBJ whole genome shotgun (WGS) entry which is preliminary data.</text>
</comment>
<sequence>MSAGFLQRDLSDLLTRWRIRAGFSSREAAAYEFGTTKDIIGSYESGKLQYMEPMTVGWLLGKYGAPEYVIAEAEAKAKQIRQGSPNTWRDSGPRWFERLRQLEPLATSIDIFEDTYITGLLQTRAYGRASMEASGLLTHKQIEASLDLRESRRKAVLENTNPAKLRVIQTQYSLDLISGSELYEEQLQRLIEDNERPGVEVYILPTRGFHPSTDGPYTLLGFGGDHQHDVGYHEGPFGAHYEATKKEIDRMRGLFSDTLAVSERLT</sequence>
<dbReference type="OrthoDB" id="2897536at2"/>
<dbReference type="Proteomes" id="UP000238176">
    <property type="component" value="Unassembled WGS sequence"/>
</dbReference>
<dbReference type="EMBL" id="PVTJ01000001">
    <property type="protein sequence ID" value="PRY62485.1"/>
    <property type="molecule type" value="Genomic_DNA"/>
</dbReference>
<dbReference type="InterPro" id="IPR043917">
    <property type="entry name" value="DUF5753"/>
</dbReference>
<accession>A0A2T0UX23</accession>
<evidence type="ECO:0000313" key="3">
    <source>
        <dbReference type="Proteomes" id="UP000238176"/>
    </source>
</evidence>
<dbReference type="RefSeq" id="WP_106362494.1">
    <property type="nucleotide sequence ID" value="NZ_PVTJ01000001.1"/>
</dbReference>
<keyword evidence="3" id="KW-1185">Reference proteome</keyword>
<evidence type="ECO:0000259" key="1">
    <source>
        <dbReference type="Pfam" id="PF19054"/>
    </source>
</evidence>
<dbReference type="AlphaFoldDB" id="A0A2T0UX23"/>
<gene>
    <name evidence="2" type="ORF">B0I28_101819</name>
</gene>
<protein>
    <recommendedName>
        <fullName evidence="1">DUF5753 domain-containing protein</fullName>
    </recommendedName>
</protein>
<evidence type="ECO:0000313" key="2">
    <source>
        <dbReference type="EMBL" id="PRY62485.1"/>
    </source>
</evidence>
<reference evidence="2 3" key="1">
    <citation type="submission" date="2018-03" db="EMBL/GenBank/DDBJ databases">
        <title>Genomic Encyclopedia of Type Strains, Phase III (KMG-III): the genomes of soil and plant-associated and newly described type strains.</title>
        <authorList>
            <person name="Whitman W."/>
        </authorList>
    </citation>
    <scope>NUCLEOTIDE SEQUENCE [LARGE SCALE GENOMIC DNA]</scope>
    <source>
        <strain evidence="2 3">CGMCC 4.7067</strain>
    </source>
</reference>
<organism evidence="2 3">
    <name type="scientific">Glycomyces artemisiae</name>
    <dbReference type="NCBI Taxonomy" id="1076443"/>
    <lineage>
        <taxon>Bacteria</taxon>
        <taxon>Bacillati</taxon>
        <taxon>Actinomycetota</taxon>
        <taxon>Actinomycetes</taxon>
        <taxon>Glycomycetales</taxon>
        <taxon>Glycomycetaceae</taxon>
        <taxon>Glycomyces</taxon>
    </lineage>
</organism>
<name>A0A2T0UX23_9ACTN</name>